<protein>
    <recommendedName>
        <fullName evidence="1">HNH domain-containing protein</fullName>
    </recommendedName>
</protein>
<name>U4T602_9GAMM</name>
<sequence length="269" mass="31043">MYTVITENNESAWADETGILYHFPKRYLKYLEPGTNIIYYKGVLKNKSFSKNRLSDAPHYFAFAKIGKTYPDKESIKNDFFATITEFIPFEEAVLAKDNSNYLETIPESRKSNYWRDGVRAIDADTYHLIISKVSPNKVSEQKKTYILDKIIENYQDSLESLSEGKKSKRYITTYERNPKYRKQAIAIHGNSCSACGFNFGDFYGEYAEGFIHIHHIVPVSEFEAPKTIDPETDLIPLCANCHSVVHRERDKTLSITELKYLIASRSKP</sequence>
<dbReference type="STRING" id="1354303.M917_1571"/>
<dbReference type="InterPro" id="IPR003615">
    <property type="entry name" value="HNH_nuc"/>
</dbReference>
<dbReference type="Gene3D" id="1.10.30.50">
    <property type="match status" value="1"/>
</dbReference>
<organism evidence="2 3">
    <name type="scientific">Psychrobacter aquaticus CMS 56</name>
    <dbReference type="NCBI Taxonomy" id="1354303"/>
    <lineage>
        <taxon>Bacteria</taxon>
        <taxon>Pseudomonadati</taxon>
        <taxon>Pseudomonadota</taxon>
        <taxon>Gammaproteobacteria</taxon>
        <taxon>Moraxellales</taxon>
        <taxon>Moraxellaceae</taxon>
        <taxon>Psychrobacter</taxon>
    </lineage>
</organism>
<dbReference type="AlphaFoldDB" id="U4T602"/>
<dbReference type="InterPro" id="IPR002711">
    <property type="entry name" value="HNH"/>
</dbReference>
<dbReference type="GO" id="GO:0003676">
    <property type="term" value="F:nucleic acid binding"/>
    <property type="evidence" value="ECO:0007669"/>
    <property type="project" value="InterPro"/>
</dbReference>
<dbReference type="CDD" id="cd00085">
    <property type="entry name" value="HNHc"/>
    <property type="match status" value="1"/>
</dbReference>
<dbReference type="GO" id="GO:0008270">
    <property type="term" value="F:zinc ion binding"/>
    <property type="evidence" value="ECO:0007669"/>
    <property type="project" value="InterPro"/>
</dbReference>
<dbReference type="GO" id="GO:0004519">
    <property type="term" value="F:endonuclease activity"/>
    <property type="evidence" value="ECO:0007669"/>
    <property type="project" value="InterPro"/>
</dbReference>
<dbReference type="EMBL" id="AUSW01000027">
    <property type="protein sequence ID" value="ERL55561.1"/>
    <property type="molecule type" value="Genomic_DNA"/>
</dbReference>
<evidence type="ECO:0000313" key="2">
    <source>
        <dbReference type="EMBL" id="ERL55561.1"/>
    </source>
</evidence>
<evidence type="ECO:0000313" key="3">
    <source>
        <dbReference type="Proteomes" id="UP000016761"/>
    </source>
</evidence>
<accession>U4T602</accession>
<reference evidence="2 3" key="1">
    <citation type="journal article" date="2013" name="Genome Announc.">
        <title>Draft Genome Sequence of Psychrobacter aquaticus Strain CMS 56T, Isolated from a Cyanobacterial Mat Sample Collected from Water Bodies in the McMurdo Dry Valley Region of Antarctica.</title>
        <authorList>
            <person name="Reddy G.S."/>
            <person name="Ara S."/>
            <person name="Singh A."/>
            <person name="Kumar Pinnaka A."/>
            <person name="Shivaji S."/>
        </authorList>
    </citation>
    <scope>NUCLEOTIDE SEQUENCE [LARGE SCALE GENOMIC DNA]</scope>
    <source>
        <strain evidence="2 3">CMS 56</strain>
    </source>
</reference>
<keyword evidence="3" id="KW-1185">Reference proteome</keyword>
<dbReference type="OrthoDB" id="9802640at2"/>
<gene>
    <name evidence="2" type="ORF">M917_1571</name>
</gene>
<dbReference type="RefSeq" id="WP_021814207.1">
    <property type="nucleotide sequence ID" value="NZ_AUSW01000027.1"/>
</dbReference>
<comment type="caution">
    <text evidence="2">The sequence shown here is derived from an EMBL/GenBank/DDBJ whole genome shotgun (WGS) entry which is preliminary data.</text>
</comment>
<proteinExistence type="predicted"/>
<dbReference type="Pfam" id="PF01844">
    <property type="entry name" value="HNH"/>
    <property type="match status" value="1"/>
</dbReference>
<dbReference type="Proteomes" id="UP000016761">
    <property type="component" value="Unassembled WGS sequence"/>
</dbReference>
<evidence type="ECO:0000259" key="1">
    <source>
        <dbReference type="Pfam" id="PF01844"/>
    </source>
</evidence>
<dbReference type="PATRIC" id="fig|1354303.4.peg.1547"/>
<dbReference type="eggNOG" id="COG3183">
    <property type="taxonomic scope" value="Bacteria"/>
</dbReference>
<feature type="domain" description="HNH" evidence="1">
    <location>
        <begin position="193"/>
        <end position="248"/>
    </location>
</feature>